<evidence type="ECO:0000313" key="10">
    <source>
        <dbReference type="EMBL" id="ODQ63389.1"/>
    </source>
</evidence>
<proteinExistence type="inferred from homology"/>
<dbReference type="STRING" id="857566.A0A1E3PD71"/>
<feature type="transmembrane region" description="Helical" evidence="8">
    <location>
        <begin position="205"/>
        <end position="222"/>
    </location>
</feature>
<name>A0A1E3PD71_9ASCO</name>
<protein>
    <recommendedName>
        <fullName evidence="9">Major facilitator superfamily (MFS) profile domain-containing protein</fullName>
    </recommendedName>
</protein>
<feature type="domain" description="Major facilitator superfamily (MFS) profile" evidence="9">
    <location>
        <begin position="108"/>
        <end position="541"/>
    </location>
</feature>
<dbReference type="EMBL" id="KV454415">
    <property type="protein sequence ID" value="ODQ63389.1"/>
    <property type="molecule type" value="Genomic_DNA"/>
</dbReference>
<evidence type="ECO:0000256" key="8">
    <source>
        <dbReference type="SAM" id="Phobius"/>
    </source>
</evidence>
<evidence type="ECO:0000256" key="4">
    <source>
        <dbReference type="ARBA" id="ARBA00022692"/>
    </source>
</evidence>
<comment type="subcellular location">
    <subcellularLocation>
        <location evidence="1">Membrane</location>
        <topology evidence="1">Multi-pass membrane protein</topology>
    </subcellularLocation>
</comment>
<feature type="transmembrane region" description="Helical" evidence="8">
    <location>
        <begin position="486"/>
        <end position="507"/>
    </location>
</feature>
<dbReference type="OrthoDB" id="5290825at2759"/>
<keyword evidence="11" id="KW-1185">Reference proteome</keyword>
<feature type="transmembrane region" description="Helical" evidence="8">
    <location>
        <begin position="420"/>
        <end position="442"/>
    </location>
</feature>
<feature type="transmembrane region" description="Helical" evidence="8">
    <location>
        <begin position="390"/>
        <end position="408"/>
    </location>
</feature>
<dbReference type="GO" id="GO:0015791">
    <property type="term" value="P:polyol transmembrane transport"/>
    <property type="evidence" value="ECO:0007669"/>
    <property type="project" value="UniProtKB-ARBA"/>
</dbReference>
<keyword evidence="3 7" id="KW-0813">Transport</keyword>
<dbReference type="PANTHER" id="PTHR48020:SF12">
    <property type="entry name" value="PROTON MYO-INOSITOL COTRANSPORTER"/>
    <property type="match status" value="1"/>
</dbReference>
<dbReference type="PRINTS" id="PR00171">
    <property type="entry name" value="SUGRTRNSPORT"/>
</dbReference>
<dbReference type="InterPro" id="IPR050814">
    <property type="entry name" value="Myo-inositol_Transporter"/>
</dbReference>
<dbReference type="NCBIfam" id="TIGR00879">
    <property type="entry name" value="SP"/>
    <property type="match status" value="1"/>
</dbReference>
<reference evidence="10 11" key="1">
    <citation type="journal article" date="2016" name="Proc. Natl. Acad. Sci. U.S.A.">
        <title>Comparative genomics of biotechnologically important yeasts.</title>
        <authorList>
            <person name="Riley R."/>
            <person name="Haridas S."/>
            <person name="Wolfe K.H."/>
            <person name="Lopes M.R."/>
            <person name="Hittinger C.T."/>
            <person name="Goeker M."/>
            <person name="Salamov A.A."/>
            <person name="Wisecaver J.H."/>
            <person name="Long T.M."/>
            <person name="Calvey C.H."/>
            <person name="Aerts A.L."/>
            <person name="Barry K.W."/>
            <person name="Choi C."/>
            <person name="Clum A."/>
            <person name="Coughlan A.Y."/>
            <person name="Deshpande S."/>
            <person name="Douglass A.P."/>
            <person name="Hanson S.J."/>
            <person name="Klenk H.-P."/>
            <person name="LaButti K.M."/>
            <person name="Lapidus A."/>
            <person name="Lindquist E.A."/>
            <person name="Lipzen A.M."/>
            <person name="Meier-Kolthoff J.P."/>
            <person name="Ohm R.A."/>
            <person name="Otillar R.P."/>
            <person name="Pangilinan J.L."/>
            <person name="Peng Y."/>
            <person name="Rokas A."/>
            <person name="Rosa C.A."/>
            <person name="Scheuner C."/>
            <person name="Sibirny A.A."/>
            <person name="Slot J.C."/>
            <person name="Stielow J.B."/>
            <person name="Sun H."/>
            <person name="Kurtzman C.P."/>
            <person name="Blackwell M."/>
            <person name="Grigoriev I.V."/>
            <person name="Jeffries T.W."/>
        </authorList>
    </citation>
    <scope>NUCLEOTIDE SEQUENCE [LARGE SCALE GENOMIC DNA]</scope>
    <source>
        <strain evidence="10 11">DSM 6958</strain>
    </source>
</reference>
<dbReference type="GO" id="GO:0016020">
    <property type="term" value="C:membrane"/>
    <property type="evidence" value="ECO:0007669"/>
    <property type="project" value="UniProtKB-SubCell"/>
</dbReference>
<organism evidence="10 11">
    <name type="scientific">Nadsonia fulvescens var. elongata DSM 6958</name>
    <dbReference type="NCBI Taxonomy" id="857566"/>
    <lineage>
        <taxon>Eukaryota</taxon>
        <taxon>Fungi</taxon>
        <taxon>Dikarya</taxon>
        <taxon>Ascomycota</taxon>
        <taxon>Saccharomycotina</taxon>
        <taxon>Dipodascomycetes</taxon>
        <taxon>Dipodascales</taxon>
        <taxon>Dipodascales incertae sedis</taxon>
        <taxon>Nadsonia</taxon>
    </lineage>
</organism>
<feature type="transmembrane region" description="Helical" evidence="8">
    <location>
        <begin position="353"/>
        <end position="378"/>
    </location>
</feature>
<evidence type="ECO:0000259" key="9">
    <source>
        <dbReference type="PROSITE" id="PS50850"/>
    </source>
</evidence>
<feature type="transmembrane region" description="Helical" evidence="8">
    <location>
        <begin position="519"/>
        <end position="537"/>
    </location>
</feature>
<feature type="transmembrane region" description="Helical" evidence="8">
    <location>
        <begin position="175"/>
        <end position="193"/>
    </location>
</feature>
<dbReference type="PANTHER" id="PTHR48020">
    <property type="entry name" value="PROTON MYO-INOSITOL COTRANSPORTER"/>
    <property type="match status" value="1"/>
</dbReference>
<keyword evidence="4 8" id="KW-0812">Transmembrane</keyword>
<sequence length="569" mass="62963">MSEKLENSKIELNSVPESAEDIYRPNNSSVFETGLPEEDVFKHVGKIMHEYPELEIYSDILRKGAILANDNNKITEKNAHYFEDFEKIQVEKERLHPIRSQSLAMYLIAITASFAAVNFGMDESAVGGAQLQYAQEFNLTNANLKGTINAAPYLAAGVLGAPIVVYLDKYFGRKVIVFVSCIIGVVGSLWQSFSPNWQCLLIARLFLGLGMGLNSATVPMLIAESSPAASRGAFLMLWQTFVAFGFMLGSVFNRAFVNIEGYTSWRLMIGSSTVPPLIAAIFILLVPESPRWFISVGKHEEALKSLFKLRATKVAGARDFYILYESLRKVNELNKIPISKQVALFFGDRRIRFALVVSSFVIFMQQYCGVNILVGYTTTILVEAGIDDKTAIAGSIGIGGGCFLATFISSQLIDRHGRRIMLLATFPVLGAALFWLGGSLYIESSTSRLGSGLTAMYVFVLAFGLGIGPVSWTINAEAYPLHVRALGVAIGMSWNWILDFVLSMTWPKMADSMTTSGGLFFYGAWNLAAFVFTYFFVPETKQLTLEELDEVFAQGSHKFFKDRAKTLFS</sequence>
<dbReference type="PROSITE" id="PS50850">
    <property type="entry name" value="MFS"/>
    <property type="match status" value="1"/>
</dbReference>
<comment type="similarity">
    <text evidence="2 7">Belongs to the major facilitator superfamily. Sugar transporter (TC 2.A.1.1) family.</text>
</comment>
<gene>
    <name evidence="10" type="ORF">NADFUDRAFT_53656</name>
</gene>
<dbReference type="PROSITE" id="PS00217">
    <property type="entry name" value="SUGAR_TRANSPORT_2"/>
    <property type="match status" value="1"/>
</dbReference>
<evidence type="ECO:0000313" key="11">
    <source>
        <dbReference type="Proteomes" id="UP000095009"/>
    </source>
</evidence>
<feature type="transmembrane region" description="Helical" evidence="8">
    <location>
        <begin position="103"/>
        <end position="121"/>
    </location>
</feature>
<dbReference type="InterPro" id="IPR020846">
    <property type="entry name" value="MFS_dom"/>
</dbReference>
<accession>A0A1E3PD71</accession>
<dbReference type="Proteomes" id="UP000095009">
    <property type="component" value="Unassembled WGS sequence"/>
</dbReference>
<dbReference type="AlphaFoldDB" id="A0A1E3PD71"/>
<evidence type="ECO:0000256" key="2">
    <source>
        <dbReference type="ARBA" id="ARBA00010992"/>
    </source>
</evidence>
<evidence type="ECO:0000256" key="5">
    <source>
        <dbReference type="ARBA" id="ARBA00022989"/>
    </source>
</evidence>
<feature type="transmembrane region" description="Helical" evidence="8">
    <location>
        <begin position="150"/>
        <end position="168"/>
    </location>
</feature>
<dbReference type="InterPro" id="IPR036259">
    <property type="entry name" value="MFS_trans_sf"/>
</dbReference>
<dbReference type="InterPro" id="IPR005828">
    <property type="entry name" value="MFS_sugar_transport-like"/>
</dbReference>
<dbReference type="InterPro" id="IPR003663">
    <property type="entry name" value="Sugar/inositol_transpt"/>
</dbReference>
<evidence type="ECO:0000256" key="6">
    <source>
        <dbReference type="ARBA" id="ARBA00023136"/>
    </source>
</evidence>
<dbReference type="SUPFAM" id="SSF103473">
    <property type="entry name" value="MFS general substrate transporter"/>
    <property type="match status" value="1"/>
</dbReference>
<evidence type="ECO:0000256" key="3">
    <source>
        <dbReference type="ARBA" id="ARBA00022448"/>
    </source>
</evidence>
<keyword evidence="5 8" id="KW-1133">Transmembrane helix</keyword>
<dbReference type="Gene3D" id="1.20.1250.20">
    <property type="entry name" value="MFS general substrate transporter like domains"/>
    <property type="match status" value="1"/>
</dbReference>
<evidence type="ECO:0000256" key="1">
    <source>
        <dbReference type="ARBA" id="ARBA00004141"/>
    </source>
</evidence>
<evidence type="ECO:0000256" key="7">
    <source>
        <dbReference type="RuleBase" id="RU003346"/>
    </source>
</evidence>
<dbReference type="GO" id="GO:0015798">
    <property type="term" value="P:myo-inositol transport"/>
    <property type="evidence" value="ECO:0007669"/>
    <property type="project" value="UniProtKB-ARBA"/>
</dbReference>
<feature type="transmembrane region" description="Helical" evidence="8">
    <location>
        <begin position="234"/>
        <end position="252"/>
    </location>
</feature>
<feature type="transmembrane region" description="Helical" evidence="8">
    <location>
        <begin position="454"/>
        <end position="474"/>
    </location>
</feature>
<dbReference type="Pfam" id="PF00083">
    <property type="entry name" value="Sugar_tr"/>
    <property type="match status" value="1"/>
</dbReference>
<feature type="transmembrane region" description="Helical" evidence="8">
    <location>
        <begin position="264"/>
        <end position="286"/>
    </location>
</feature>
<dbReference type="InterPro" id="IPR005829">
    <property type="entry name" value="Sugar_transporter_CS"/>
</dbReference>
<dbReference type="GO" id="GO:0022857">
    <property type="term" value="F:transmembrane transporter activity"/>
    <property type="evidence" value="ECO:0007669"/>
    <property type="project" value="InterPro"/>
</dbReference>
<keyword evidence="6 8" id="KW-0472">Membrane</keyword>